<organism evidence="1 2">
    <name type="scientific">Pseudahrensia aquimaris</name>
    <dbReference type="NCBI Taxonomy" id="744461"/>
    <lineage>
        <taxon>Bacteria</taxon>
        <taxon>Pseudomonadati</taxon>
        <taxon>Pseudomonadota</taxon>
        <taxon>Alphaproteobacteria</taxon>
        <taxon>Hyphomicrobiales</taxon>
        <taxon>Ahrensiaceae</taxon>
        <taxon>Pseudahrensia</taxon>
    </lineage>
</organism>
<dbReference type="InterPro" id="IPR011227">
    <property type="entry name" value="UCP029730"/>
</dbReference>
<name>A0ABW3FDX2_9HYPH</name>
<dbReference type="EMBL" id="JBHTJV010000002">
    <property type="protein sequence ID" value="MFD0915465.1"/>
    <property type="molecule type" value="Genomic_DNA"/>
</dbReference>
<dbReference type="Gene3D" id="3.40.630.40">
    <property type="entry name" value="Zn-dependent exopeptidases"/>
    <property type="match status" value="1"/>
</dbReference>
<keyword evidence="2" id="KW-1185">Reference proteome</keyword>
<gene>
    <name evidence="1" type="ORF">ACFQ14_03495</name>
</gene>
<proteinExistence type="predicted"/>
<sequence length="262" mass="29427">MPYETIEGDPSSGIVLLCDHARNTLPEEYGSLGLPAEEFERHIAYDIGVEALTHALAKRLGCPAVHSCFSRLLIDPNRGEDDPTIVMRLSDGTVVPGNHPITTEEIRGRIERFHAPYHRAIDDQLDACIEAGRNPLVLSIHSFTPVWRGAKRPWHGAILWDSDPRLNRFMIDGLRAHGNLIIGDNEPYDGALKNDTMYRHCTQRGLAHSLIEVRQDLIADEAGVQRWADIIAPLLELANMRPEMHEIVYYGSRTDGTLKKED</sequence>
<evidence type="ECO:0000313" key="2">
    <source>
        <dbReference type="Proteomes" id="UP001597101"/>
    </source>
</evidence>
<evidence type="ECO:0000313" key="1">
    <source>
        <dbReference type="EMBL" id="MFD0915465.1"/>
    </source>
</evidence>
<dbReference type="InterPro" id="IPR007709">
    <property type="entry name" value="N-FG_amidohydro"/>
</dbReference>
<dbReference type="Pfam" id="PF05013">
    <property type="entry name" value="FGase"/>
    <property type="match status" value="1"/>
</dbReference>
<protein>
    <submittedName>
        <fullName evidence="1">N-formylglutamate amidohydrolase</fullName>
    </submittedName>
</protein>
<dbReference type="Proteomes" id="UP001597101">
    <property type="component" value="Unassembled WGS sequence"/>
</dbReference>
<accession>A0ABW3FDX2</accession>
<dbReference type="RefSeq" id="WP_377211306.1">
    <property type="nucleotide sequence ID" value="NZ_JBHTJV010000002.1"/>
</dbReference>
<dbReference type="PIRSF" id="PIRSF029730">
    <property type="entry name" value="UCP029730"/>
    <property type="match status" value="1"/>
</dbReference>
<comment type="caution">
    <text evidence="1">The sequence shown here is derived from an EMBL/GenBank/DDBJ whole genome shotgun (WGS) entry which is preliminary data.</text>
</comment>
<reference evidence="2" key="1">
    <citation type="journal article" date="2019" name="Int. J. Syst. Evol. Microbiol.">
        <title>The Global Catalogue of Microorganisms (GCM) 10K type strain sequencing project: providing services to taxonomists for standard genome sequencing and annotation.</title>
        <authorList>
            <consortium name="The Broad Institute Genomics Platform"/>
            <consortium name="The Broad Institute Genome Sequencing Center for Infectious Disease"/>
            <person name="Wu L."/>
            <person name="Ma J."/>
        </authorList>
    </citation>
    <scope>NUCLEOTIDE SEQUENCE [LARGE SCALE GENOMIC DNA]</scope>
    <source>
        <strain evidence="2">CCUG 60023</strain>
    </source>
</reference>
<dbReference type="SUPFAM" id="SSF53187">
    <property type="entry name" value="Zn-dependent exopeptidases"/>
    <property type="match status" value="1"/>
</dbReference>